<dbReference type="SUPFAM" id="SSF81342">
    <property type="entry name" value="Transmembrane di-heme cytochromes"/>
    <property type="match status" value="1"/>
</dbReference>
<dbReference type="GO" id="GO:0005886">
    <property type="term" value="C:plasma membrane"/>
    <property type="evidence" value="ECO:0007669"/>
    <property type="project" value="UniProtKB-SubCell"/>
</dbReference>
<keyword evidence="10" id="KW-0408">Iron</keyword>
<evidence type="ECO:0000313" key="16">
    <source>
        <dbReference type="Proteomes" id="UP000477911"/>
    </source>
</evidence>
<dbReference type="GO" id="GO:0022904">
    <property type="term" value="P:respiratory electron transport chain"/>
    <property type="evidence" value="ECO:0007669"/>
    <property type="project" value="InterPro"/>
</dbReference>
<evidence type="ECO:0000256" key="2">
    <source>
        <dbReference type="ARBA" id="ARBA00004651"/>
    </source>
</evidence>
<evidence type="ECO:0000256" key="9">
    <source>
        <dbReference type="ARBA" id="ARBA00022989"/>
    </source>
</evidence>
<dbReference type="PANTHER" id="PTHR30529">
    <property type="entry name" value="CYTOCHROME B561"/>
    <property type="match status" value="1"/>
</dbReference>
<evidence type="ECO:0000256" key="10">
    <source>
        <dbReference type="ARBA" id="ARBA00023004"/>
    </source>
</evidence>
<reference evidence="15 16" key="1">
    <citation type="submission" date="2019-12" db="EMBL/GenBank/DDBJ databases">
        <authorList>
            <person name="Li M."/>
        </authorList>
    </citation>
    <scope>NUCLEOTIDE SEQUENCE [LARGE SCALE GENOMIC DNA]</scope>
    <source>
        <strain evidence="15 16">GBMRC 2024</strain>
    </source>
</reference>
<keyword evidence="7" id="KW-0479">Metal-binding</keyword>
<accession>A0A6L7G3Z4</accession>
<dbReference type="InterPro" id="IPR052168">
    <property type="entry name" value="Cytochrome_b561_oxidase"/>
</dbReference>
<sequence>MTKTETLPRGILRDRPDRYGLVSRLFHWLLAAMICWQLLGMILKVTLGRVPVAGFFVSHHQQLGSVIFCLVALRLGWALLNRGHRPGHGAGLAGMAARLGQGALYLVMAAVPTIAVLRAWGGTRGFAPFGFEIFAPREVAIGWTRALGELHGPLGWALLVLIGGHVAMALLHQHVLRDGTLRRMV</sequence>
<dbReference type="InterPro" id="IPR016174">
    <property type="entry name" value="Di-haem_cyt_TM"/>
</dbReference>
<evidence type="ECO:0000256" key="1">
    <source>
        <dbReference type="ARBA" id="ARBA00001970"/>
    </source>
</evidence>
<evidence type="ECO:0000313" key="15">
    <source>
        <dbReference type="EMBL" id="MXN17353.1"/>
    </source>
</evidence>
<protein>
    <submittedName>
        <fullName evidence="15">Cytochrome b</fullName>
    </submittedName>
</protein>
<feature type="transmembrane region" description="Helical" evidence="13">
    <location>
        <begin position="102"/>
        <end position="121"/>
    </location>
</feature>
<evidence type="ECO:0000256" key="11">
    <source>
        <dbReference type="ARBA" id="ARBA00023136"/>
    </source>
</evidence>
<keyword evidence="16" id="KW-1185">Reference proteome</keyword>
<evidence type="ECO:0000256" key="13">
    <source>
        <dbReference type="SAM" id="Phobius"/>
    </source>
</evidence>
<keyword evidence="11 13" id="KW-0472">Membrane</keyword>
<comment type="similarity">
    <text evidence="12">Belongs to the cytochrome b561 family.</text>
</comment>
<feature type="domain" description="Cytochrome b561 bacterial/Ni-hydrogenase" evidence="14">
    <location>
        <begin position="18"/>
        <end position="185"/>
    </location>
</feature>
<dbReference type="GO" id="GO:0020037">
    <property type="term" value="F:heme binding"/>
    <property type="evidence" value="ECO:0007669"/>
    <property type="project" value="TreeGrafter"/>
</dbReference>
<dbReference type="InterPro" id="IPR011577">
    <property type="entry name" value="Cyt_b561_bac/Ni-Hgenase"/>
</dbReference>
<proteinExistence type="inferred from homology"/>
<evidence type="ECO:0000256" key="3">
    <source>
        <dbReference type="ARBA" id="ARBA00022448"/>
    </source>
</evidence>
<evidence type="ECO:0000259" key="14">
    <source>
        <dbReference type="Pfam" id="PF01292"/>
    </source>
</evidence>
<evidence type="ECO:0000256" key="7">
    <source>
        <dbReference type="ARBA" id="ARBA00022723"/>
    </source>
</evidence>
<dbReference type="RefSeq" id="WP_160892605.1">
    <property type="nucleotide sequence ID" value="NZ_WUMU01000004.1"/>
</dbReference>
<feature type="transmembrane region" description="Helical" evidence="13">
    <location>
        <begin position="21"/>
        <end position="43"/>
    </location>
</feature>
<feature type="transmembrane region" description="Helical" evidence="13">
    <location>
        <begin position="63"/>
        <end position="81"/>
    </location>
</feature>
<keyword evidence="5" id="KW-0349">Heme</keyword>
<evidence type="ECO:0000256" key="12">
    <source>
        <dbReference type="ARBA" id="ARBA00037975"/>
    </source>
</evidence>
<comment type="caution">
    <text evidence="15">The sequence shown here is derived from an EMBL/GenBank/DDBJ whole genome shotgun (WGS) entry which is preliminary data.</text>
</comment>
<dbReference type="PANTHER" id="PTHR30529:SF1">
    <property type="entry name" value="CYTOCHROME B561 HOMOLOG 2"/>
    <property type="match status" value="1"/>
</dbReference>
<evidence type="ECO:0000256" key="8">
    <source>
        <dbReference type="ARBA" id="ARBA00022982"/>
    </source>
</evidence>
<comment type="cofactor">
    <cofactor evidence="1">
        <name>heme b</name>
        <dbReference type="ChEBI" id="CHEBI:60344"/>
    </cofactor>
</comment>
<comment type="subcellular location">
    <subcellularLocation>
        <location evidence="2">Cell membrane</location>
        <topology evidence="2">Multi-pass membrane protein</topology>
    </subcellularLocation>
</comment>
<evidence type="ECO:0000256" key="6">
    <source>
        <dbReference type="ARBA" id="ARBA00022692"/>
    </source>
</evidence>
<evidence type="ECO:0000256" key="4">
    <source>
        <dbReference type="ARBA" id="ARBA00022475"/>
    </source>
</evidence>
<dbReference type="AlphaFoldDB" id="A0A6L7G3Z4"/>
<dbReference type="EMBL" id="WUMU01000004">
    <property type="protein sequence ID" value="MXN17353.1"/>
    <property type="molecule type" value="Genomic_DNA"/>
</dbReference>
<keyword evidence="8" id="KW-0249">Electron transport</keyword>
<dbReference type="GO" id="GO:0009055">
    <property type="term" value="F:electron transfer activity"/>
    <property type="evidence" value="ECO:0007669"/>
    <property type="project" value="InterPro"/>
</dbReference>
<organism evidence="15 16">
    <name type="scientific">Pseudooceanicola albus</name>
    <dbReference type="NCBI Taxonomy" id="2692189"/>
    <lineage>
        <taxon>Bacteria</taxon>
        <taxon>Pseudomonadati</taxon>
        <taxon>Pseudomonadota</taxon>
        <taxon>Alphaproteobacteria</taxon>
        <taxon>Rhodobacterales</taxon>
        <taxon>Paracoccaceae</taxon>
        <taxon>Pseudooceanicola</taxon>
    </lineage>
</organism>
<name>A0A6L7G3Z4_9RHOB</name>
<keyword evidence="3" id="KW-0813">Transport</keyword>
<keyword evidence="4" id="KW-1003">Cell membrane</keyword>
<feature type="transmembrane region" description="Helical" evidence="13">
    <location>
        <begin position="154"/>
        <end position="176"/>
    </location>
</feature>
<dbReference type="GO" id="GO:0046872">
    <property type="term" value="F:metal ion binding"/>
    <property type="evidence" value="ECO:0007669"/>
    <property type="project" value="UniProtKB-KW"/>
</dbReference>
<dbReference type="Proteomes" id="UP000477911">
    <property type="component" value="Unassembled WGS sequence"/>
</dbReference>
<evidence type="ECO:0000256" key="5">
    <source>
        <dbReference type="ARBA" id="ARBA00022617"/>
    </source>
</evidence>
<keyword evidence="9 13" id="KW-1133">Transmembrane helix</keyword>
<keyword evidence="6 13" id="KW-0812">Transmembrane</keyword>
<gene>
    <name evidence="15" type="ORF">GR170_05870</name>
</gene>
<dbReference type="Pfam" id="PF01292">
    <property type="entry name" value="Ni_hydr_CYTB"/>
    <property type="match status" value="1"/>
</dbReference>